<keyword evidence="2" id="KW-0677">Repeat</keyword>
<reference evidence="8 9" key="1">
    <citation type="journal article" date="2024" name="Science">
        <title>Giant polyketide synthase enzymes in the biosynthesis of giant marine polyether toxins.</title>
        <authorList>
            <person name="Fallon T.R."/>
            <person name="Shende V.V."/>
            <person name="Wierzbicki I.H."/>
            <person name="Pendleton A.L."/>
            <person name="Watervoot N.F."/>
            <person name="Auber R.P."/>
            <person name="Gonzalez D.J."/>
            <person name="Wisecaver J.H."/>
            <person name="Moore B.S."/>
        </authorList>
    </citation>
    <scope>NUCLEOTIDE SEQUENCE [LARGE SCALE GENOMIC DNA]</scope>
    <source>
        <strain evidence="8 9">12B1</strain>
    </source>
</reference>
<keyword evidence="1" id="KW-0479">Metal-binding</keyword>
<gene>
    <name evidence="8" type="ORF">AB1Y20_001839</name>
</gene>
<evidence type="ECO:0000259" key="7">
    <source>
        <dbReference type="PROSITE" id="PS52027"/>
    </source>
</evidence>
<evidence type="ECO:0000256" key="4">
    <source>
        <dbReference type="ARBA" id="ARBA00022833"/>
    </source>
</evidence>
<dbReference type="PROSITE" id="PS52027">
    <property type="entry name" value="ZF_C2HC_C3H"/>
    <property type="match status" value="2"/>
</dbReference>
<dbReference type="InterPro" id="IPR026319">
    <property type="entry name" value="ZC2HC1A/B-like"/>
</dbReference>
<sequence>MTLDEYGPPVELASCEHCQRKFAAGRLAVHRKVCAAAKPARRKVFDAQLARWAQTGAEEALKFIALSKRADAAGTEQQAAQTHKWRRQSALLRQIALANRSKGAGAEPQKAPFEEEDDRIPCSHCGRRFAPVAHERHVLKCKDIRAKPTALIRSKEAAASAGRKAASPAHTPRSDRSEQSRAPPPSAARRPQSPREKPSSLAAGPGGKTASSWREKPPSPREKPQSPREKPPSPREKPPSPREKPLAQSQRGKPNPSVVHQREVPPLSFVNQRGKPPPSVMSHREKPLAATEIHAAPSGVRRAAEARRGSKLVPRRACASPMRAAEGKALPFFQFKGAAKPARLASPIARPPAGKRPAARARPSAAPPLPADAAAVLDAPPHTPSAGRPQLRRQLSLEDEARAFHSPQPFALNKGNENVPPGAAPPKRHAGGRGALCSPAGRARASCAASTPARHAAPPQAGSGSEASHSRAPQHERRMSTPTRPHGAASARFGWTHGSFVSRVDSPLLRRD</sequence>
<dbReference type="PRINTS" id="PR01217">
    <property type="entry name" value="PRICHEXTENSN"/>
</dbReference>
<feature type="domain" description="C2HC/C3H-type" evidence="7">
    <location>
        <begin position="118"/>
        <end position="147"/>
    </location>
</feature>
<evidence type="ECO:0000256" key="2">
    <source>
        <dbReference type="ARBA" id="ARBA00022737"/>
    </source>
</evidence>
<organism evidence="8 9">
    <name type="scientific">Prymnesium parvum</name>
    <name type="common">Toxic golden alga</name>
    <dbReference type="NCBI Taxonomy" id="97485"/>
    <lineage>
        <taxon>Eukaryota</taxon>
        <taxon>Haptista</taxon>
        <taxon>Haptophyta</taxon>
        <taxon>Prymnesiophyceae</taxon>
        <taxon>Prymnesiales</taxon>
        <taxon>Prymnesiaceae</taxon>
        <taxon>Prymnesium</taxon>
    </lineage>
</organism>
<keyword evidence="4" id="KW-0862">Zinc</keyword>
<proteinExistence type="predicted"/>
<feature type="compositionally biased region" description="Low complexity" evidence="6">
    <location>
        <begin position="157"/>
        <end position="169"/>
    </location>
</feature>
<dbReference type="PANTHER" id="PTHR13555">
    <property type="entry name" value="C2H2 ZINC FINGER CGI-62-RELATED"/>
    <property type="match status" value="1"/>
</dbReference>
<dbReference type="AlphaFoldDB" id="A0AB34KCH3"/>
<dbReference type="InterPro" id="IPR049899">
    <property type="entry name" value="Znf_C2HC_C3H"/>
</dbReference>
<name>A0AB34KCH3_PRYPA</name>
<dbReference type="EMBL" id="JBGBPQ010000001">
    <property type="protein sequence ID" value="KAL1530948.1"/>
    <property type="molecule type" value="Genomic_DNA"/>
</dbReference>
<keyword evidence="3 5" id="KW-0863">Zinc-finger</keyword>
<accession>A0AB34KCH3</accession>
<feature type="region of interest" description="Disordered" evidence="6">
    <location>
        <begin position="154"/>
        <end position="322"/>
    </location>
</feature>
<protein>
    <recommendedName>
        <fullName evidence="7">C2HC/C3H-type domain-containing protein</fullName>
    </recommendedName>
</protein>
<evidence type="ECO:0000256" key="6">
    <source>
        <dbReference type="SAM" id="MobiDB-lite"/>
    </source>
</evidence>
<dbReference type="Gene3D" id="3.30.160.60">
    <property type="entry name" value="Classic Zinc Finger"/>
    <property type="match status" value="1"/>
</dbReference>
<evidence type="ECO:0000256" key="1">
    <source>
        <dbReference type="ARBA" id="ARBA00022723"/>
    </source>
</evidence>
<feature type="compositionally biased region" description="Low complexity" evidence="6">
    <location>
        <begin position="347"/>
        <end position="364"/>
    </location>
</feature>
<feature type="compositionally biased region" description="Basic and acidic residues" evidence="6">
    <location>
        <begin position="213"/>
        <end position="245"/>
    </location>
</feature>
<evidence type="ECO:0000313" key="8">
    <source>
        <dbReference type="EMBL" id="KAL1530948.1"/>
    </source>
</evidence>
<keyword evidence="9" id="KW-1185">Reference proteome</keyword>
<comment type="caution">
    <text evidence="8">The sequence shown here is derived from an EMBL/GenBank/DDBJ whole genome shotgun (WGS) entry which is preliminary data.</text>
</comment>
<feature type="region of interest" description="Disordered" evidence="6">
    <location>
        <begin position="343"/>
        <end position="512"/>
    </location>
</feature>
<dbReference type="Proteomes" id="UP001515480">
    <property type="component" value="Unassembled WGS sequence"/>
</dbReference>
<feature type="compositionally biased region" description="Low complexity" evidence="6">
    <location>
        <begin position="371"/>
        <end position="380"/>
    </location>
</feature>
<evidence type="ECO:0000256" key="5">
    <source>
        <dbReference type="PROSITE-ProRule" id="PRU01371"/>
    </source>
</evidence>
<evidence type="ECO:0000313" key="9">
    <source>
        <dbReference type="Proteomes" id="UP001515480"/>
    </source>
</evidence>
<evidence type="ECO:0000256" key="3">
    <source>
        <dbReference type="ARBA" id="ARBA00022771"/>
    </source>
</evidence>
<dbReference type="GO" id="GO:0008270">
    <property type="term" value="F:zinc ion binding"/>
    <property type="evidence" value="ECO:0007669"/>
    <property type="project" value="UniProtKB-KW"/>
</dbReference>
<dbReference type="Pfam" id="PF13913">
    <property type="entry name" value="zf-C2HC_2"/>
    <property type="match status" value="2"/>
</dbReference>
<feature type="domain" description="C2HC/C3H-type" evidence="7">
    <location>
        <begin position="11"/>
        <end position="40"/>
    </location>
</feature>